<dbReference type="Proteomes" id="UP000823616">
    <property type="component" value="Unassembled WGS sequence"/>
</dbReference>
<dbReference type="EC" id="3.4.21.89" evidence="4"/>
<sequence>MKTQRFPPGRIFLIGVLAACFLRLFVFDAVRISGDSMQPVLKNGRRVLVNKLAWGFRLPLTRHYIVRWAEPEAGDIAVFLHNGTFTVKRCAATAGMTLAFSDKNGYSITAGKQSIPLSKEQYGKLSVLFGPQSEHKGKLPPGTAFMLGDNGAASVDSRDYGPVYTDSFCGKVILAGK</sequence>
<dbReference type="GO" id="GO:0006465">
    <property type="term" value="P:signal peptide processing"/>
    <property type="evidence" value="ECO:0007669"/>
    <property type="project" value="InterPro"/>
</dbReference>
<dbReference type="Gene3D" id="2.10.109.10">
    <property type="entry name" value="Umud Fragment, subunit A"/>
    <property type="match status" value="1"/>
</dbReference>
<evidence type="ECO:0000313" key="6">
    <source>
        <dbReference type="EMBL" id="MBO8450743.1"/>
    </source>
</evidence>
<reference evidence="6" key="2">
    <citation type="journal article" date="2021" name="PeerJ">
        <title>Extensive microbial diversity within the chicken gut microbiome revealed by metagenomics and culture.</title>
        <authorList>
            <person name="Gilroy R."/>
            <person name="Ravi A."/>
            <person name="Getino M."/>
            <person name="Pursley I."/>
            <person name="Horton D.L."/>
            <person name="Alikhan N.F."/>
            <person name="Baker D."/>
            <person name="Gharbi K."/>
            <person name="Hall N."/>
            <person name="Watson M."/>
            <person name="Adriaenssens E.M."/>
            <person name="Foster-Nyarko E."/>
            <person name="Jarju S."/>
            <person name="Secka A."/>
            <person name="Antonio M."/>
            <person name="Oren A."/>
            <person name="Chaudhuri R.R."/>
            <person name="La Ragione R."/>
            <person name="Hildebrand F."/>
            <person name="Pallen M.J."/>
        </authorList>
    </citation>
    <scope>NUCLEOTIDE SEQUENCE</scope>
    <source>
        <strain evidence="6">B3-4054</strain>
    </source>
</reference>
<dbReference type="InterPro" id="IPR019533">
    <property type="entry name" value="Peptidase_S26"/>
</dbReference>
<dbReference type="InterPro" id="IPR000223">
    <property type="entry name" value="Pept_S26A_signal_pept_1"/>
</dbReference>
<proteinExistence type="inferred from homology"/>
<dbReference type="CDD" id="cd06530">
    <property type="entry name" value="S26_SPase_I"/>
    <property type="match status" value="1"/>
</dbReference>
<dbReference type="GO" id="GO:0009003">
    <property type="term" value="F:signal peptidase activity"/>
    <property type="evidence" value="ECO:0007669"/>
    <property type="project" value="UniProtKB-EC"/>
</dbReference>
<organism evidence="6 7">
    <name type="scientific">Candidatus Avitreponema avistercoris</name>
    <dbReference type="NCBI Taxonomy" id="2840705"/>
    <lineage>
        <taxon>Bacteria</taxon>
        <taxon>Pseudomonadati</taxon>
        <taxon>Spirochaetota</taxon>
        <taxon>Spirochaetia</taxon>
        <taxon>Spirochaetales</taxon>
        <taxon>Candidatus Avitreponema</taxon>
    </lineage>
</organism>
<accession>A0A9D9EPK9</accession>
<comment type="catalytic activity">
    <reaction evidence="4">
        <text>Cleavage of hydrophobic, N-terminal signal or leader sequences from secreted and periplasmic proteins.</text>
        <dbReference type="EC" id="3.4.21.89"/>
    </reaction>
</comment>
<dbReference type="SUPFAM" id="SSF51306">
    <property type="entry name" value="LexA/Signal peptidase"/>
    <property type="match status" value="1"/>
</dbReference>
<feature type="active site" evidence="3">
    <location>
        <position position="88"/>
    </location>
</feature>
<dbReference type="Pfam" id="PF10502">
    <property type="entry name" value="Peptidase_S26"/>
    <property type="match status" value="1"/>
</dbReference>
<protein>
    <recommendedName>
        <fullName evidence="2 4">Signal peptidase I</fullName>
        <ecNumber evidence="4">3.4.21.89</ecNumber>
    </recommendedName>
</protein>
<gene>
    <name evidence="6" type="primary">lepB</name>
    <name evidence="6" type="ORF">IAA96_06525</name>
</gene>
<dbReference type="GO" id="GO:0004252">
    <property type="term" value="F:serine-type endopeptidase activity"/>
    <property type="evidence" value="ECO:0007669"/>
    <property type="project" value="InterPro"/>
</dbReference>
<evidence type="ECO:0000256" key="2">
    <source>
        <dbReference type="ARBA" id="ARBA00019232"/>
    </source>
</evidence>
<dbReference type="EMBL" id="JADIMS010000120">
    <property type="protein sequence ID" value="MBO8450743.1"/>
    <property type="molecule type" value="Genomic_DNA"/>
</dbReference>
<feature type="active site" evidence="3">
    <location>
        <position position="36"/>
    </location>
</feature>
<name>A0A9D9EPK9_9SPIR</name>
<evidence type="ECO:0000313" key="7">
    <source>
        <dbReference type="Proteomes" id="UP000823616"/>
    </source>
</evidence>
<comment type="similarity">
    <text evidence="1 4">Belongs to the peptidase S26 family.</text>
</comment>
<comment type="caution">
    <text evidence="6">The sequence shown here is derived from an EMBL/GenBank/DDBJ whole genome shotgun (WGS) entry which is preliminary data.</text>
</comment>
<evidence type="ECO:0000259" key="5">
    <source>
        <dbReference type="Pfam" id="PF10502"/>
    </source>
</evidence>
<dbReference type="NCBIfam" id="TIGR02227">
    <property type="entry name" value="sigpep_I_bact"/>
    <property type="match status" value="1"/>
</dbReference>
<dbReference type="InterPro" id="IPR036286">
    <property type="entry name" value="LexA/Signal_pep-like_sf"/>
</dbReference>
<dbReference type="AlphaFoldDB" id="A0A9D9EPK9"/>
<keyword evidence="4" id="KW-0645">Protease</keyword>
<comment type="subcellular location">
    <subcellularLocation>
        <location evidence="4">Membrane</location>
        <topology evidence="4">Single-pass type II membrane protein</topology>
    </subcellularLocation>
</comment>
<keyword evidence="4 6" id="KW-0378">Hydrolase</keyword>
<reference evidence="6" key="1">
    <citation type="submission" date="2020-10" db="EMBL/GenBank/DDBJ databases">
        <authorList>
            <person name="Gilroy R."/>
        </authorList>
    </citation>
    <scope>NUCLEOTIDE SEQUENCE</scope>
    <source>
        <strain evidence="6">B3-4054</strain>
    </source>
</reference>
<dbReference type="GO" id="GO:0016020">
    <property type="term" value="C:membrane"/>
    <property type="evidence" value="ECO:0007669"/>
    <property type="project" value="UniProtKB-SubCell"/>
</dbReference>
<feature type="domain" description="Peptidase S26" evidence="5">
    <location>
        <begin position="11"/>
        <end position="173"/>
    </location>
</feature>
<evidence type="ECO:0000256" key="3">
    <source>
        <dbReference type="PIRSR" id="PIRSR600223-1"/>
    </source>
</evidence>
<dbReference type="PANTHER" id="PTHR43390">
    <property type="entry name" value="SIGNAL PEPTIDASE I"/>
    <property type="match status" value="1"/>
</dbReference>
<dbReference type="PANTHER" id="PTHR43390:SF1">
    <property type="entry name" value="CHLOROPLAST PROCESSING PEPTIDASE"/>
    <property type="match status" value="1"/>
</dbReference>
<evidence type="ECO:0000256" key="4">
    <source>
        <dbReference type="RuleBase" id="RU362042"/>
    </source>
</evidence>
<evidence type="ECO:0000256" key="1">
    <source>
        <dbReference type="ARBA" id="ARBA00009370"/>
    </source>
</evidence>
<dbReference type="PRINTS" id="PR00727">
    <property type="entry name" value="LEADERPTASE"/>
</dbReference>